<dbReference type="Proteomes" id="UP000061489">
    <property type="component" value="Chromosome"/>
</dbReference>
<sequence>MMIESYRDLVEAADTQSEPQRFLFVFCEAELPDDASSEEKQRFESGVGGALTPVVCVDKLVDEARSFDSLVEESQSTGHHWDVVFVAALSGRAGQSPTADEAQQPMQMMVETIRLGKVANYLPFSRTGELLMIG</sequence>
<dbReference type="STRING" id="1420916.AU14_15275"/>
<proteinExistence type="predicted"/>
<protein>
    <submittedName>
        <fullName evidence="1">Ribonucleotide reductase subunit alpha</fullName>
    </submittedName>
</protein>
<gene>
    <name evidence="1" type="ORF">AU14_15275</name>
</gene>
<accession>W5YSM3</accession>
<evidence type="ECO:0000313" key="2">
    <source>
        <dbReference type="Proteomes" id="UP000061489"/>
    </source>
</evidence>
<dbReference type="AlphaFoldDB" id="W5YSM3"/>
<dbReference type="HOGENOM" id="CLU_133267_0_0_6"/>
<reference evidence="1 2" key="1">
    <citation type="journal article" date="2014" name="Genome Announc.">
        <title>Draft Genome Sequences of Marinobacter similis A3d10T and Marinobacter salarius R9SW1T.</title>
        <authorList>
            <person name="Ivanova E.P."/>
            <person name="Ng H.J."/>
            <person name="Webb H.K."/>
            <person name="Feng G."/>
            <person name="Oshima K."/>
            <person name="Hattori M."/>
            <person name="Ohkuma M."/>
            <person name="Sergeev A.F."/>
            <person name="Mikhailov V.V."/>
            <person name="Crawford R.J."/>
            <person name="Sawabe T."/>
        </authorList>
    </citation>
    <scope>NUCLEOTIDE SEQUENCE [LARGE SCALE GENOMIC DNA]</scope>
    <source>
        <strain evidence="1 2">A3d10</strain>
    </source>
</reference>
<dbReference type="KEGG" id="msx:AU14_15275"/>
<organism evidence="1 2">
    <name type="scientific">Marinobacter similis</name>
    <dbReference type="NCBI Taxonomy" id="1420916"/>
    <lineage>
        <taxon>Bacteria</taxon>
        <taxon>Pseudomonadati</taxon>
        <taxon>Pseudomonadota</taxon>
        <taxon>Gammaproteobacteria</taxon>
        <taxon>Pseudomonadales</taxon>
        <taxon>Marinobacteraceae</taxon>
        <taxon>Marinobacter</taxon>
    </lineage>
</organism>
<keyword evidence="2" id="KW-1185">Reference proteome</keyword>
<dbReference type="OrthoDB" id="6182044at2"/>
<dbReference type="EMBL" id="CP007151">
    <property type="protein sequence ID" value="AHI29448.1"/>
    <property type="molecule type" value="Genomic_DNA"/>
</dbReference>
<name>W5YSM3_9GAMM</name>
<evidence type="ECO:0000313" key="1">
    <source>
        <dbReference type="EMBL" id="AHI29448.1"/>
    </source>
</evidence>